<dbReference type="GO" id="GO:0000981">
    <property type="term" value="F:DNA-binding transcription factor activity, RNA polymerase II-specific"/>
    <property type="evidence" value="ECO:0000318"/>
    <property type="project" value="GO_Central"/>
</dbReference>
<comment type="subunit">
    <text evidence="3">Homodimer.</text>
</comment>
<keyword evidence="12" id="KW-1185">Reference proteome</keyword>
<dbReference type="Gramene" id="KQJ84799">
    <property type="protein sequence ID" value="KQJ84799"/>
    <property type="gene ID" value="BRADI_5g22920v3"/>
</dbReference>
<feature type="domain" description="BHLH" evidence="9">
    <location>
        <begin position="339"/>
        <end position="388"/>
    </location>
</feature>
<evidence type="ECO:0000256" key="3">
    <source>
        <dbReference type="ARBA" id="ARBA00011738"/>
    </source>
</evidence>
<evidence type="ECO:0000256" key="1">
    <source>
        <dbReference type="ARBA" id="ARBA00004123"/>
    </source>
</evidence>
<dbReference type="InterPro" id="IPR045843">
    <property type="entry name" value="IND-like"/>
</dbReference>
<gene>
    <name evidence="11" type="primary">LOC100837038</name>
    <name evidence="10" type="ORF">BRADI_5g22920v3</name>
</gene>
<dbReference type="Proteomes" id="UP000008810">
    <property type="component" value="Chromosome 5"/>
</dbReference>
<feature type="region of interest" description="Disordered" evidence="8">
    <location>
        <begin position="406"/>
        <end position="432"/>
    </location>
</feature>
<evidence type="ECO:0000256" key="2">
    <source>
        <dbReference type="ARBA" id="ARBA00005510"/>
    </source>
</evidence>
<proteinExistence type="inferred from homology"/>
<organism evidence="11">
    <name type="scientific">Brachypodium distachyon</name>
    <name type="common">Purple false brome</name>
    <name type="synonym">Trachynia distachya</name>
    <dbReference type="NCBI Taxonomy" id="15368"/>
    <lineage>
        <taxon>Eukaryota</taxon>
        <taxon>Viridiplantae</taxon>
        <taxon>Streptophyta</taxon>
        <taxon>Embryophyta</taxon>
        <taxon>Tracheophyta</taxon>
        <taxon>Spermatophyta</taxon>
        <taxon>Magnoliopsida</taxon>
        <taxon>Liliopsida</taxon>
        <taxon>Poales</taxon>
        <taxon>Poaceae</taxon>
        <taxon>BOP clade</taxon>
        <taxon>Pooideae</taxon>
        <taxon>Stipodae</taxon>
        <taxon>Brachypodieae</taxon>
        <taxon>Brachypodium</taxon>
    </lineage>
</organism>
<dbReference type="InterPro" id="IPR045239">
    <property type="entry name" value="bHLH95_bHLH"/>
</dbReference>
<dbReference type="GO" id="GO:0005634">
    <property type="term" value="C:nucleus"/>
    <property type="evidence" value="ECO:0000318"/>
    <property type="project" value="GO_Central"/>
</dbReference>
<reference evidence="11" key="3">
    <citation type="submission" date="2018-08" db="UniProtKB">
        <authorList>
            <consortium name="EnsemblPlants"/>
        </authorList>
    </citation>
    <scope>IDENTIFICATION</scope>
    <source>
        <strain evidence="11">cv. Bd21</strain>
    </source>
</reference>
<comment type="subcellular location">
    <subcellularLocation>
        <location evidence="1">Nucleus</location>
    </subcellularLocation>
</comment>
<dbReference type="KEGG" id="bdi:100837038"/>
<dbReference type="CDD" id="cd11393">
    <property type="entry name" value="bHLH_AtbHLH_like"/>
    <property type="match status" value="1"/>
</dbReference>
<dbReference type="OrthoDB" id="673975at2759"/>
<keyword evidence="6" id="KW-0804">Transcription</keyword>
<dbReference type="PANTHER" id="PTHR16223:SF185">
    <property type="entry name" value="OS04G0631600 PROTEIN"/>
    <property type="match status" value="1"/>
</dbReference>
<dbReference type="FunCoup" id="I1J281">
    <property type="interactions" value="1362"/>
</dbReference>
<evidence type="ECO:0000313" key="11">
    <source>
        <dbReference type="EnsemblPlants" id="KQJ84799"/>
    </source>
</evidence>
<keyword evidence="5" id="KW-0238">DNA-binding</keyword>
<dbReference type="EnsemblPlants" id="KQJ84799">
    <property type="protein sequence ID" value="KQJ84799"/>
    <property type="gene ID" value="BRADI_5g22920v3"/>
</dbReference>
<keyword evidence="7" id="KW-0539">Nucleus</keyword>
<evidence type="ECO:0000313" key="12">
    <source>
        <dbReference type="Proteomes" id="UP000008810"/>
    </source>
</evidence>
<dbReference type="PANTHER" id="PTHR16223">
    <property type="entry name" value="TRANSCRIPTION FACTOR BHLH83-RELATED"/>
    <property type="match status" value="1"/>
</dbReference>
<evidence type="ECO:0000256" key="5">
    <source>
        <dbReference type="ARBA" id="ARBA00023125"/>
    </source>
</evidence>
<sequence length="466" mass="48610">MGDHELMHAAHPAMYNSNNGGAGAVSNGAGAMWWNTVPAAACSTEQLAAGFGGTWQSALAGSGYDVVAAADGGKAKSCAAAATPASSESPGNNSSITFQEPTGCCLNDPAAAAGFTDWNHTYMSNGTGAGNNLHGFLQVGHVQDNNMSAARADHSMNASSLMSNNLDLALQGSGSHQEQQLLSGLGQQAELLLSPTSPYGFHSSSLLRSLMDNQPTAKPGIQQQQQQQYNQYGQQQQMVHGGQISSQAAAGAGRGALQFTNDAAFWNNNPSAAAGFGVMMAAPAADQASMRAVKQSSPAPPRAANLALKTVLEGVGDSSSITTSRKKASGEPAFKKPRMETPSPLPTFKVRKEKLGDRITALQQLVSPFGKTDTASVLHETIEYVKFLHDQVGVLSAPYLKNGNHHHHQVPQYLKSSSASPDKPSKDGSEVSLKGRGLCLVPISSTFAVASEVPVDFWTPFGAGFR</sequence>
<protein>
    <recommendedName>
        <fullName evidence="9">BHLH domain-containing protein</fullName>
    </recommendedName>
</protein>
<reference evidence="10" key="2">
    <citation type="submission" date="2017-06" db="EMBL/GenBank/DDBJ databases">
        <title>WGS assembly of Brachypodium distachyon.</title>
        <authorList>
            <consortium name="The International Brachypodium Initiative"/>
            <person name="Lucas S."/>
            <person name="Harmon-Smith M."/>
            <person name="Lail K."/>
            <person name="Tice H."/>
            <person name="Grimwood J."/>
            <person name="Bruce D."/>
            <person name="Barry K."/>
            <person name="Shu S."/>
            <person name="Lindquist E."/>
            <person name="Wang M."/>
            <person name="Pitluck S."/>
            <person name="Vogel J.P."/>
            <person name="Garvin D.F."/>
            <person name="Mockler T.C."/>
            <person name="Schmutz J."/>
            <person name="Rokhsar D."/>
            <person name="Bevan M.W."/>
        </authorList>
    </citation>
    <scope>NUCLEOTIDE SEQUENCE</scope>
    <source>
        <strain evidence="10">Bd21</strain>
    </source>
</reference>
<comment type="similarity">
    <text evidence="2">Belongs to the bHLH protein family.</text>
</comment>
<dbReference type="Gene3D" id="4.10.280.10">
    <property type="entry name" value="Helix-loop-helix DNA-binding domain"/>
    <property type="match status" value="1"/>
</dbReference>
<dbReference type="GO" id="GO:0046983">
    <property type="term" value="F:protein dimerization activity"/>
    <property type="evidence" value="ECO:0007669"/>
    <property type="project" value="InterPro"/>
</dbReference>
<dbReference type="GO" id="GO:0006357">
    <property type="term" value="P:regulation of transcription by RNA polymerase II"/>
    <property type="evidence" value="ECO:0000318"/>
    <property type="project" value="GO_Central"/>
</dbReference>
<evidence type="ECO:0000256" key="8">
    <source>
        <dbReference type="SAM" id="MobiDB-lite"/>
    </source>
</evidence>
<dbReference type="eggNOG" id="ENOG502S096">
    <property type="taxonomic scope" value="Eukaryota"/>
</dbReference>
<dbReference type="InterPro" id="IPR011598">
    <property type="entry name" value="bHLH_dom"/>
</dbReference>
<dbReference type="GeneID" id="100837038"/>
<dbReference type="OMA" id="PFGANFI"/>
<dbReference type="AlphaFoldDB" id="I1J281"/>
<accession>I1J281</accession>
<dbReference type="SUPFAM" id="SSF47459">
    <property type="entry name" value="HLH, helix-loop-helix DNA-binding domain"/>
    <property type="match status" value="1"/>
</dbReference>
<keyword evidence="4" id="KW-0805">Transcription regulation</keyword>
<feature type="region of interest" description="Disordered" evidence="8">
    <location>
        <begin position="317"/>
        <end position="346"/>
    </location>
</feature>
<reference evidence="10 11" key="1">
    <citation type="journal article" date="2010" name="Nature">
        <title>Genome sequencing and analysis of the model grass Brachypodium distachyon.</title>
        <authorList>
            <consortium name="International Brachypodium Initiative"/>
        </authorList>
    </citation>
    <scope>NUCLEOTIDE SEQUENCE [LARGE SCALE GENOMIC DNA]</scope>
    <source>
        <strain evidence="10 11">Bd21</strain>
    </source>
</reference>
<dbReference type="InterPro" id="IPR036638">
    <property type="entry name" value="HLH_DNA-bd_sf"/>
</dbReference>
<dbReference type="RefSeq" id="XP_003580620.1">
    <property type="nucleotide sequence ID" value="XM_003580572.4"/>
</dbReference>
<evidence type="ECO:0000259" key="9">
    <source>
        <dbReference type="PROSITE" id="PS50888"/>
    </source>
</evidence>
<dbReference type="FunFam" id="4.10.280.10:FF:000032">
    <property type="entry name" value="Transcription factor bHLH123 family"/>
    <property type="match status" value="1"/>
</dbReference>
<evidence type="ECO:0000256" key="7">
    <source>
        <dbReference type="ARBA" id="ARBA00023242"/>
    </source>
</evidence>
<dbReference type="PROSITE" id="PS50888">
    <property type="entry name" value="BHLH"/>
    <property type="match status" value="1"/>
</dbReference>
<evidence type="ECO:0000256" key="4">
    <source>
        <dbReference type="ARBA" id="ARBA00023015"/>
    </source>
</evidence>
<dbReference type="HOGENOM" id="CLU_041735_0_0_1"/>
<evidence type="ECO:0000313" key="10">
    <source>
        <dbReference type="EMBL" id="KQJ84799.1"/>
    </source>
</evidence>
<dbReference type="GO" id="GO:0000978">
    <property type="term" value="F:RNA polymerase II cis-regulatory region sequence-specific DNA binding"/>
    <property type="evidence" value="ECO:0000318"/>
    <property type="project" value="GO_Central"/>
</dbReference>
<evidence type="ECO:0000256" key="6">
    <source>
        <dbReference type="ARBA" id="ARBA00023163"/>
    </source>
</evidence>
<name>I1J281_BRADI</name>
<dbReference type="EMBL" id="CM000884">
    <property type="protein sequence ID" value="KQJ84799.1"/>
    <property type="molecule type" value="Genomic_DNA"/>
</dbReference>
<dbReference type="STRING" id="15368.I1J281"/>